<accession>A0ABR3B4Y4</accession>
<evidence type="ECO:0000313" key="3">
    <source>
        <dbReference type="Proteomes" id="UP001448207"/>
    </source>
</evidence>
<feature type="compositionally biased region" description="Basic and acidic residues" evidence="1">
    <location>
        <begin position="671"/>
        <end position="692"/>
    </location>
</feature>
<reference evidence="2 3" key="1">
    <citation type="submission" date="2024-04" db="EMBL/GenBank/DDBJ databases">
        <title>Symmetric and asymmetric DNA N6-adenine methylation regulates different biological responses in Mucorales.</title>
        <authorList>
            <consortium name="Lawrence Berkeley National Laboratory"/>
            <person name="Lax C."/>
            <person name="Mondo S.J."/>
            <person name="Osorio-Concepcion M."/>
            <person name="Muszewska A."/>
            <person name="Corrochano-Luque M."/>
            <person name="Gutierrez G."/>
            <person name="Riley R."/>
            <person name="Lipzen A."/>
            <person name="Guo J."/>
            <person name="Hundley H."/>
            <person name="Amirebrahimi M."/>
            <person name="Ng V."/>
            <person name="Lorenzo-Gutierrez D."/>
            <person name="Binder U."/>
            <person name="Yang J."/>
            <person name="Song Y."/>
            <person name="Canovas D."/>
            <person name="Navarro E."/>
            <person name="Freitag M."/>
            <person name="Gabaldon T."/>
            <person name="Grigoriev I.V."/>
            <person name="Corrochano L.M."/>
            <person name="Nicolas F.E."/>
            <person name="Garre V."/>
        </authorList>
    </citation>
    <scope>NUCLEOTIDE SEQUENCE [LARGE SCALE GENOMIC DNA]</scope>
    <source>
        <strain evidence="2 3">L51</strain>
    </source>
</reference>
<gene>
    <name evidence="2" type="ORF">J3Q64DRAFT_1733029</name>
</gene>
<evidence type="ECO:0000256" key="1">
    <source>
        <dbReference type="SAM" id="MobiDB-lite"/>
    </source>
</evidence>
<proteinExistence type="predicted"/>
<organism evidence="2 3">
    <name type="scientific">Phycomyces blakesleeanus</name>
    <dbReference type="NCBI Taxonomy" id="4837"/>
    <lineage>
        <taxon>Eukaryota</taxon>
        <taxon>Fungi</taxon>
        <taxon>Fungi incertae sedis</taxon>
        <taxon>Mucoromycota</taxon>
        <taxon>Mucoromycotina</taxon>
        <taxon>Mucoromycetes</taxon>
        <taxon>Mucorales</taxon>
        <taxon>Phycomycetaceae</taxon>
        <taxon>Phycomyces</taxon>
    </lineage>
</organism>
<dbReference type="EMBL" id="JBCLYO010000005">
    <property type="protein sequence ID" value="KAL0089010.1"/>
    <property type="molecule type" value="Genomic_DNA"/>
</dbReference>
<comment type="caution">
    <text evidence="2">The sequence shown here is derived from an EMBL/GenBank/DDBJ whole genome shotgun (WGS) entry which is preliminary data.</text>
</comment>
<protein>
    <submittedName>
        <fullName evidence="2">Uncharacterized protein</fullName>
    </submittedName>
</protein>
<feature type="region of interest" description="Disordered" evidence="1">
    <location>
        <begin position="580"/>
        <end position="734"/>
    </location>
</feature>
<feature type="compositionally biased region" description="Acidic residues" evidence="1">
    <location>
        <begin position="693"/>
        <end position="702"/>
    </location>
</feature>
<keyword evidence="3" id="KW-1185">Reference proteome</keyword>
<feature type="compositionally biased region" description="Basic and acidic residues" evidence="1">
    <location>
        <begin position="715"/>
        <end position="734"/>
    </location>
</feature>
<feature type="compositionally biased region" description="Acidic residues" evidence="1">
    <location>
        <begin position="580"/>
        <end position="590"/>
    </location>
</feature>
<sequence>MEIDVSSMVSTVTNVQFVDRFIENLAAEPPLLPNPVVSTVFETAAVTSTELYNVTQLNLSTSYRDVTATETFTVMMLGTVYESFTTTFTKMVDFLNPAPEEPQTVHSTLDVTVVNMLTDTKTEFKTTTQYSSYVDLRIVTETKQETRTVERNEGQIIATLVSTEFATRTTGAVVVENSIVIQDITTTEFVTVTDMSMTTIGVTETVTTTEYEPMIGNLVVAKLPLATPAIQEPDAFPGFLALPLDPVTMTARYPFMITREHTGPTVTDPRDIFTTTVHDIYTHVPVPVEAVQAHKRLPNVPSIIEAANQVISSANQMKAGVILPDGIFEGSISNLVDLLSEHLKNTSSIEHGALSDPASDLVTSLVDMMAQNTLLSDGTFTVPAGHLIEALEDLMNKKELTYKSGFTAPAKYLVGALSDLATNPNNLVPSQDLESSSRYLINSLMALTKKNALSNNQGYETPPSKLVEALNGLLDDNKLIENGAFTSASKNLIHSLASLRFQRPSNGAELMAMPTVAGTLGIETRTATEIVVTTQTIPYTPPATLLIGQEGGIWRYRVYNGGDRESNWNMEDVVDVINDNDEPVNEDFDGFLDGSDNGFNGGPNDDYNDGFDNGSNGGPNQALIGESHGESNDRFNSGPNGKPNDGSNDKPIGGSNNGSNGGPNCEPDGEPNDKYNGGRDDKRYRGNSRKDDWENEDNDDDNSQQHSWIHKKMHEKGTKLDTEDNSEWHKNHNEKDGMVYHKKLYKNNY</sequence>
<evidence type="ECO:0000313" key="2">
    <source>
        <dbReference type="EMBL" id="KAL0089010.1"/>
    </source>
</evidence>
<name>A0ABR3B4Y4_PHYBL</name>
<dbReference type="Proteomes" id="UP001448207">
    <property type="component" value="Unassembled WGS sequence"/>
</dbReference>